<dbReference type="PANTHER" id="PTHR37691:SF1">
    <property type="entry name" value="BLR3518 PROTEIN"/>
    <property type="match status" value="1"/>
</dbReference>
<proteinExistence type="predicted"/>
<gene>
    <name evidence="1" type="ORF">ICT70_03585</name>
</gene>
<dbReference type="RefSeq" id="WP_191154019.1">
    <property type="nucleotide sequence ID" value="NZ_JACWUN010000003.1"/>
</dbReference>
<organism evidence="1 2">
    <name type="scientific">Pelovirga terrestris</name>
    <dbReference type="NCBI Taxonomy" id="2771352"/>
    <lineage>
        <taxon>Bacteria</taxon>
        <taxon>Pseudomonadati</taxon>
        <taxon>Thermodesulfobacteriota</taxon>
        <taxon>Desulfuromonadia</taxon>
        <taxon>Geobacterales</taxon>
        <taxon>Geobacteraceae</taxon>
        <taxon>Pelovirga</taxon>
    </lineage>
</organism>
<comment type="caution">
    <text evidence="1">The sequence shown here is derived from an EMBL/GenBank/DDBJ whole genome shotgun (WGS) entry which is preliminary data.</text>
</comment>
<dbReference type="Proteomes" id="UP000632828">
    <property type="component" value="Unassembled WGS sequence"/>
</dbReference>
<keyword evidence="2" id="KW-1185">Reference proteome</keyword>
<sequence>MRRPQNQSLHNRVAVLWVVILLVLGLVPAWASGYAEALKGIKAFNAVYQFTSGDPGVANRVFWAVKNSYEDQTVRDLGLVPRIVVVFHGPVVHLISTNLARFPDEVRTEVEQFQTTIRQMKQDGVKFEVCLYAVKMAGVDPASILPEVDSVANGFVSVIGYQMQGYAVVRIP</sequence>
<evidence type="ECO:0000313" key="2">
    <source>
        <dbReference type="Proteomes" id="UP000632828"/>
    </source>
</evidence>
<protein>
    <submittedName>
        <fullName evidence="1">DsrE family protein</fullName>
    </submittedName>
</protein>
<dbReference type="Gene3D" id="3.40.1260.10">
    <property type="entry name" value="DsrEFH-like"/>
    <property type="match status" value="1"/>
</dbReference>
<dbReference type="Pfam" id="PF02635">
    <property type="entry name" value="DsrE"/>
    <property type="match status" value="1"/>
</dbReference>
<evidence type="ECO:0000313" key="1">
    <source>
        <dbReference type="EMBL" id="MBD1399745.1"/>
    </source>
</evidence>
<name>A0A8J6QPY9_9BACT</name>
<dbReference type="SUPFAM" id="SSF75169">
    <property type="entry name" value="DsrEFH-like"/>
    <property type="match status" value="1"/>
</dbReference>
<accession>A0A8J6QPY9</accession>
<dbReference type="InterPro" id="IPR003787">
    <property type="entry name" value="Sulphur_relay_DsrE/F-like"/>
</dbReference>
<dbReference type="AlphaFoldDB" id="A0A8J6QPY9"/>
<dbReference type="EMBL" id="JACWUN010000003">
    <property type="protein sequence ID" value="MBD1399745.1"/>
    <property type="molecule type" value="Genomic_DNA"/>
</dbReference>
<dbReference type="InterPro" id="IPR027396">
    <property type="entry name" value="DsrEFH-like"/>
</dbReference>
<dbReference type="PANTHER" id="PTHR37691">
    <property type="entry name" value="BLR3518 PROTEIN"/>
    <property type="match status" value="1"/>
</dbReference>
<reference evidence="1" key="1">
    <citation type="submission" date="2020-09" db="EMBL/GenBank/DDBJ databases">
        <title>Pelobacter alkaliphilus sp. nov., a novel anaerobic arsenate-reducing bacterium from terrestrial mud volcano.</title>
        <authorList>
            <person name="Khomyakova M.A."/>
            <person name="Merkel A.Y."/>
            <person name="Slobodkin A.I."/>
        </authorList>
    </citation>
    <scope>NUCLEOTIDE SEQUENCE</scope>
    <source>
        <strain evidence="1">M08fum</strain>
    </source>
</reference>